<organism evidence="1 2">
    <name type="scientific">Dactylosporangium sucinum</name>
    <dbReference type="NCBI Taxonomy" id="1424081"/>
    <lineage>
        <taxon>Bacteria</taxon>
        <taxon>Bacillati</taxon>
        <taxon>Actinomycetota</taxon>
        <taxon>Actinomycetes</taxon>
        <taxon>Micromonosporales</taxon>
        <taxon>Micromonosporaceae</taxon>
        <taxon>Dactylosporangium</taxon>
    </lineage>
</organism>
<reference evidence="1" key="2">
    <citation type="submission" date="2020-09" db="EMBL/GenBank/DDBJ databases">
        <authorList>
            <person name="Sun Q."/>
            <person name="Ohkuma M."/>
        </authorList>
    </citation>
    <scope>NUCLEOTIDE SEQUENCE</scope>
    <source>
        <strain evidence="1">JCM 19831</strain>
    </source>
</reference>
<name>A0A917WXG9_9ACTN</name>
<protein>
    <submittedName>
        <fullName evidence="1">Uncharacterized protein</fullName>
    </submittedName>
</protein>
<comment type="caution">
    <text evidence="1">The sequence shown here is derived from an EMBL/GenBank/DDBJ whole genome shotgun (WGS) entry which is preliminary data.</text>
</comment>
<proteinExistence type="predicted"/>
<reference evidence="1" key="1">
    <citation type="journal article" date="2014" name="Int. J. Syst. Evol. Microbiol.">
        <title>Complete genome sequence of Corynebacterium casei LMG S-19264T (=DSM 44701T), isolated from a smear-ripened cheese.</title>
        <authorList>
            <consortium name="US DOE Joint Genome Institute (JGI-PGF)"/>
            <person name="Walter F."/>
            <person name="Albersmeier A."/>
            <person name="Kalinowski J."/>
            <person name="Ruckert C."/>
        </authorList>
    </citation>
    <scope>NUCLEOTIDE SEQUENCE</scope>
    <source>
        <strain evidence="1">JCM 19831</strain>
    </source>
</reference>
<dbReference type="Proteomes" id="UP000642070">
    <property type="component" value="Unassembled WGS sequence"/>
</dbReference>
<keyword evidence="2" id="KW-1185">Reference proteome</keyword>
<evidence type="ECO:0000313" key="1">
    <source>
        <dbReference type="EMBL" id="GGM38499.1"/>
    </source>
</evidence>
<dbReference type="AlphaFoldDB" id="A0A917WXG9"/>
<sequence>MPTPHLQRVAWDGARVIVHASADNDWAVWFANWLNQQAGPPWGQLVMDSRARMVRGYGYESAALESGLWRVRLGDLMEERPDLVRPLAEIFRETTDQLRAAAA</sequence>
<evidence type="ECO:0000313" key="2">
    <source>
        <dbReference type="Proteomes" id="UP000642070"/>
    </source>
</evidence>
<gene>
    <name evidence="1" type="ORF">GCM10007977_044950</name>
</gene>
<accession>A0A917WXG9</accession>
<dbReference type="EMBL" id="BMPI01000021">
    <property type="protein sequence ID" value="GGM38499.1"/>
    <property type="molecule type" value="Genomic_DNA"/>
</dbReference>
<dbReference type="RefSeq" id="WP_190251867.1">
    <property type="nucleotide sequence ID" value="NZ_BMPI01000021.1"/>
</dbReference>